<protein>
    <submittedName>
        <fullName evidence="2">Uncharacterized protein</fullName>
    </submittedName>
</protein>
<proteinExistence type="predicted"/>
<feature type="compositionally biased region" description="Low complexity" evidence="1">
    <location>
        <begin position="62"/>
        <end position="71"/>
    </location>
</feature>
<evidence type="ECO:0000313" key="2">
    <source>
        <dbReference type="EMBL" id="TCD68591.1"/>
    </source>
</evidence>
<name>A0A4R0RJK5_9APHY</name>
<dbReference type="EMBL" id="RWJN01000062">
    <property type="protein sequence ID" value="TCD68591.1"/>
    <property type="molecule type" value="Genomic_DNA"/>
</dbReference>
<evidence type="ECO:0000256" key="1">
    <source>
        <dbReference type="SAM" id="MobiDB-lite"/>
    </source>
</evidence>
<dbReference type="Proteomes" id="UP000292702">
    <property type="component" value="Unassembled WGS sequence"/>
</dbReference>
<sequence>MPYSVTEATAPFLNDVWWTGSAAVARPIPSKSTASSHLDDVWWASKRATATTAAPTAPPATKPVAVAATPSAPAPTRRPLPDDATTGRVSRVSKVQPLTWTERILGSKHQIAPKQNFIAVYGSTYHKQTLISLEDAQSRPAIRLRSIQHLTHDLPMSDFPGVKLLSLEDAGASGDIKYRSVL</sequence>
<reference evidence="2 3" key="1">
    <citation type="submission" date="2018-11" db="EMBL/GenBank/DDBJ databases">
        <title>Genome assembly of Steccherinum ochraceum LE-BIN_3174, the white-rot fungus of the Steccherinaceae family (The Residual Polyporoid clade, Polyporales, Basidiomycota).</title>
        <authorList>
            <person name="Fedorova T.V."/>
            <person name="Glazunova O.A."/>
            <person name="Landesman E.O."/>
            <person name="Moiseenko K.V."/>
            <person name="Psurtseva N.V."/>
            <person name="Savinova O.S."/>
            <person name="Shakhova N.V."/>
            <person name="Tyazhelova T.V."/>
            <person name="Vasina D.V."/>
        </authorList>
    </citation>
    <scope>NUCLEOTIDE SEQUENCE [LARGE SCALE GENOMIC DNA]</scope>
    <source>
        <strain evidence="2 3">LE-BIN_3174</strain>
    </source>
</reference>
<evidence type="ECO:0000313" key="3">
    <source>
        <dbReference type="Proteomes" id="UP000292702"/>
    </source>
</evidence>
<feature type="region of interest" description="Disordered" evidence="1">
    <location>
        <begin position="52"/>
        <end position="89"/>
    </location>
</feature>
<organism evidence="2 3">
    <name type="scientific">Steccherinum ochraceum</name>
    <dbReference type="NCBI Taxonomy" id="92696"/>
    <lineage>
        <taxon>Eukaryota</taxon>
        <taxon>Fungi</taxon>
        <taxon>Dikarya</taxon>
        <taxon>Basidiomycota</taxon>
        <taxon>Agaricomycotina</taxon>
        <taxon>Agaricomycetes</taxon>
        <taxon>Polyporales</taxon>
        <taxon>Steccherinaceae</taxon>
        <taxon>Steccherinum</taxon>
    </lineage>
</organism>
<keyword evidence="3" id="KW-1185">Reference proteome</keyword>
<dbReference type="OrthoDB" id="10621225at2759"/>
<gene>
    <name evidence="2" type="ORF">EIP91_010380</name>
</gene>
<dbReference type="AlphaFoldDB" id="A0A4R0RJK5"/>
<accession>A0A4R0RJK5</accession>
<comment type="caution">
    <text evidence="2">The sequence shown here is derived from an EMBL/GenBank/DDBJ whole genome shotgun (WGS) entry which is preliminary data.</text>
</comment>